<dbReference type="STRING" id="659014.SAMN04487996_120138"/>
<accession>A0A1G7VNG9</accession>
<comment type="similarity">
    <text evidence="1">Belongs to the short-chain dehydrogenases/reductases (SDR) family.</text>
</comment>
<dbReference type="PRINTS" id="PR00081">
    <property type="entry name" value="GDHRDH"/>
</dbReference>
<dbReference type="InterPro" id="IPR036291">
    <property type="entry name" value="NAD(P)-bd_dom_sf"/>
</dbReference>
<sequence length="296" mass="32171">MKNIVLTGSSGGFGRLTAQVLAREGHRVFATMRDPYHKNRVAADALLDWADLHGGHLDIVDLDVTSDESVEAAIEQITSASGGAIDVLINNSGLSYIGLNETLSPRQTDQLFQVNVIGVDRMVKAVLPYMHEQHKGLIITLSSVAARQPIPIMGTYSATKAAVDALMVSYYYELLETGIEVALVQPGAFPSTDIIRSQPVPNNPGASRYYRGDIEKFRDAVSKAFTPGLFKPDAIEVAYAVRDIVQAPVGLRSLWTLVNAGFKEQSVRHINQATRELVDTILEAAGIDKEEVIPLT</sequence>
<dbReference type="EMBL" id="FNAN01000020">
    <property type="protein sequence ID" value="SDG61362.1"/>
    <property type="molecule type" value="Genomic_DNA"/>
</dbReference>
<dbReference type="Proteomes" id="UP000198748">
    <property type="component" value="Unassembled WGS sequence"/>
</dbReference>
<dbReference type="OrthoDB" id="9786056at2"/>
<evidence type="ECO:0000256" key="1">
    <source>
        <dbReference type="RuleBase" id="RU000363"/>
    </source>
</evidence>
<protein>
    <submittedName>
        <fullName evidence="2">Short-chain dehydrogenase</fullName>
    </submittedName>
</protein>
<dbReference type="Gene3D" id="3.40.50.720">
    <property type="entry name" value="NAD(P)-binding Rossmann-like Domain"/>
    <property type="match status" value="1"/>
</dbReference>
<reference evidence="3" key="1">
    <citation type="submission" date="2016-10" db="EMBL/GenBank/DDBJ databases">
        <authorList>
            <person name="Varghese N."/>
            <person name="Submissions S."/>
        </authorList>
    </citation>
    <scope>NUCLEOTIDE SEQUENCE [LARGE SCALE GENOMIC DNA]</scope>
    <source>
        <strain evidence="3">DSM 25329</strain>
    </source>
</reference>
<dbReference type="SUPFAM" id="SSF51735">
    <property type="entry name" value="NAD(P)-binding Rossmann-fold domains"/>
    <property type="match status" value="1"/>
</dbReference>
<dbReference type="InterPro" id="IPR051911">
    <property type="entry name" value="SDR_oxidoreductase"/>
</dbReference>
<evidence type="ECO:0000313" key="2">
    <source>
        <dbReference type="EMBL" id="SDG61362.1"/>
    </source>
</evidence>
<dbReference type="RefSeq" id="WP_090156508.1">
    <property type="nucleotide sequence ID" value="NZ_FNAN01000020.1"/>
</dbReference>
<dbReference type="PANTHER" id="PTHR43976:SF9">
    <property type="entry name" value="OXIDOREDUCTASE"/>
    <property type="match status" value="1"/>
</dbReference>
<dbReference type="PANTHER" id="PTHR43976">
    <property type="entry name" value="SHORT CHAIN DEHYDROGENASE"/>
    <property type="match status" value="1"/>
</dbReference>
<gene>
    <name evidence="2" type="ORF">SAMN04487996_120138</name>
</gene>
<proteinExistence type="inferred from homology"/>
<keyword evidence="3" id="KW-1185">Reference proteome</keyword>
<dbReference type="Pfam" id="PF00106">
    <property type="entry name" value="adh_short"/>
    <property type="match status" value="1"/>
</dbReference>
<name>A0A1G7VNG9_9BACT</name>
<dbReference type="InterPro" id="IPR002347">
    <property type="entry name" value="SDR_fam"/>
</dbReference>
<dbReference type="PRINTS" id="PR00080">
    <property type="entry name" value="SDRFAMILY"/>
</dbReference>
<organism evidence="2 3">
    <name type="scientific">Dyadobacter soli</name>
    <dbReference type="NCBI Taxonomy" id="659014"/>
    <lineage>
        <taxon>Bacteria</taxon>
        <taxon>Pseudomonadati</taxon>
        <taxon>Bacteroidota</taxon>
        <taxon>Cytophagia</taxon>
        <taxon>Cytophagales</taxon>
        <taxon>Spirosomataceae</taxon>
        <taxon>Dyadobacter</taxon>
    </lineage>
</organism>
<dbReference type="AlphaFoldDB" id="A0A1G7VNG9"/>
<evidence type="ECO:0000313" key="3">
    <source>
        <dbReference type="Proteomes" id="UP000198748"/>
    </source>
</evidence>